<evidence type="ECO:0000256" key="6">
    <source>
        <dbReference type="ARBA" id="ARBA00044504"/>
    </source>
</evidence>
<dbReference type="EMBL" id="JAUIZM010000009">
    <property type="protein sequence ID" value="KAK1366300.1"/>
    <property type="molecule type" value="Genomic_DNA"/>
</dbReference>
<comment type="similarity">
    <text evidence="6">Belongs to the major facilitator superfamily. Phosphate:H(+) symporter (TC 2.A.1.9) family.</text>
</comment>
<comment type="caution">
    <text evidence="9">The sequence shown here is derived from an EMBL/GenBank/DDBJ whole genome shotgun (WGS) entry which is preliminary data.</text>
</comment>
<comment type="subcellular location">
    <subcellularLocation>
        <location evidence="1">Membrane</location>
        <topology evidence="1">Multi-pass membrane protein</topology>
    </subcellularLocation>
</comment>
<dbReference type="InterPro" id="IPR020846">
    <property type="entry name" value="MFS_dom"/>
</dbReference>
<protein>
    <submittedName>
        <fullName evidence="9">Organic cation/carnitine transporter 7-like</fullName>
    </submittedName>
</protein>
<dbReference type="AlphaFoldDB" id="A0AAD8M8Q2"/>
<evidence type="ECO:0000259" key="8">
    <source>
        <dbReference type="PROSITE" id="PS50850"/>
    </source>
</evidence>
<evidence type="ECO:0000256" key="4">
    <source>
        <dbReference type="ARBA" id="ARBA00022989"/>
    </source>
</evidence>
<dbReference type="Gene3D" id="1.20.1250.20">
    <property type="entry name" value="MFS general substrate transporter like domains"/>
    <property type="match status" value="1"/>
</dbReference>
<proteinExistence type="inferred from homology"/>
<keyword evidence="2" id="KW-0813">Transport</keyword>
<evidence type="ECO:0000256" key="2">
    <source>
        <dbReference type="ARBA" id="ARBA00022448"/>
    </source>
</evidence>
<evidence type="ECO:0000313" key="9">
    <source>
        <dbReference type="EMBL" id="KAK1366300.1"/>
    </source>
</evidence>
<feature type="domain" description="Major facilitator superfamily (MFS) profile" evidence="8">
    <location>
        <begin position="20"/>
        <end position="167"/>
    </location>
</feature>
<accession>A0AAD8M8Q2</accession>
<keyword evidence="3 7" id="KW-0812">Transmembrane</keyword>
<feature type="transmembrane region" description="Helical" evidence="7">
    <location>
        <begin position="83"/>
        <end position="103"/>
    </location>
</feature>
<dbReference type="InterPro" id="IPR036259">
    <property type="entry name" value="MFS_trans_sf"/>
</dbReference>
<evidence type="ECO:0000256" key="3">
    <source>
        <dbReference type="ARBA" id="ARBA00022692"/>
    </source>
</evidence>
<dbReference type="SUPFAM" id="SSF103473">
    <property type="entry name" value="MFS general substrate transporter"/>
    <property type="match status" value="1"/>
</dbReference>
<evidence type="ECO:0000256" key="1">
    <source>
        <dbReference type="ARBA" id="ARBA00004141"/>
    </source>
</evidence>
<keyword evidence="4 7" id="KW-1133">Transmembrane helix</keyword>
<keyword evidence="5 7" id="KW-0472">Membrane</keyword>
<reference evidence="9" key="1">
    <citation type="submission" date="2023-02" db="EMBL/GenBank/DDBJ databases">
        <title>Genome of toxic invasive species Heracleum sosnowskyi carries increased number of genes despite the absence of recent whole-genome duplications.</title>
        <authorList>
            <person name="Schelkunov M."/>
            <person name="Shtratnikova V."/>
            <person name="Makarenko M."/>
            <person name="Klepikova A."/>
            <person name="Omelchenko D."/>
            <person name="Novikova G."/>
            <person name="Obukhova E."/>
            <person name="Bogdanov V."/>
            <person name="Penin A."/>
            <person name="Logacheva M."/>
        </authorList>
    </citation>
    <scope>NUCLEOTIDE SEQUENCE</scope>
    <source>
        <strain evidence="9">Hsosn_3</strain>
        <tissue evidence="9">Leaf</tissue>
    </source>
</reference>
<feature type="transmembrane region" description="Helical" evidence="7">
    <location>
        <begin position="57"/>
        <end position="77"/>
    </location>
</feature>
<feature type="transmembrane region" description="Helical" evidence="7">
    <location>
        <begin position="110"/>
        <end position="133"/>
    </location>
</feature>
<sequence>MYTLDEALVAVGFGKFQRFVLIYAGLGSILEAMEVMILSLIGESVKSKWNLSSTQESLMTTVVFASMLIGAYSWGLLEYMYSFVLPRTGLLSVVLMTSGAGVLSAFSPNYIVLVILRFLVGVGLGVIEASLGWVSSPLPYPPVCNLIPVLVEKCNYTLFYSNRSLKT</sequence>
<dbReference type="GO" id="GO:0022857">
    <property type="term" value="F:transmembrane transporter activity"/>
    <property type="evidence" value="ECO:0007669"/>
    <property type="project" value="InterPro"/>
</dbReference>
<dbReference type="GO" id="GO:0016020">
    <property type="term" value="C:membrane"/>
    <property type="evidence" value="ECO:0007669"/>
    <property type="project" value="UniProtKB-SubCell"/>
</dbReference>
<feature type="transmembrane region" description="Helical" evidence="7">
    <location>
        <begin position="20"/>
        <end position="45"/>
    </location>
</feature>
<organism evidence="9 10">
    <name type="scientific">Heracleum sosnowskyi</name>
    <dbReference type="NCBI Taxonomy" id="360622"/>
    <lineage>
        <taxon>Eukaryota</taxon>
        <taxon>Viridiplantae</taxon>
        <taxon>Streptophyta</taxon>
        <taxon>Embryophyta</taxon>
        <taxon>Tracheophyta</taxon>
        <taxon>Spermatophyta</taxon>
        <taxon>Magnoliopsida</taxon>
        <taxon>eudicotyledons</taxon>
        <taxon>Gunneridae</taxon>
        <taxon>Pentapetalae</taxon>
        <taxon>asterids</taxon>
        <taxon>campanulids</taxon>
        <taxon>Apiales</taxon>
        <taxon>Apiaceae</taxon>
        <taxon>Apioideae</taxon>
        <taxon>apioid superclade</taxon>
        <taxon>Tordylieae</taxon>
        <taxon>Tordyliinae</taxon>
        <taxon>Heracleum</taxon>
    </lineage>
</organism>
<reference evidence="9" key="2">
    <citation type="submission" date="2023-05" db="EMBL/GenBank/DDBJ databases">
        <authorList>
            <person name="Schelkunov M.I."/>
        </authorList>
    </citation>
    <scope>NUCLEOTIDE SEQUENCE</scope>
    <source>
        <strain evidence="9">Hsosn_3</strain>
        <tissue evidence="9">Leaf</tissue>
    </source>
</reference>
<dbReference type="PANTHER" id="PTHR23511">
    <property type="entry name" value="SYNAPTIC VESICLE GLYCOPROTEIN 2"/>
    <property type="match status" value="1"/>
</dbReference>
<evidence type="ECO:0000313" key="10">
    <source>
        <dbReference type="Proteomes" id="UP001237642"/>
    </source>
</evidence>
<evidence type="ECO:0000256" key="7">
    <source>
        <dbReference type="SAM" id="Phobius"/>
    </source>
</evidence>
<keyword evidence="10" id="KW-1185">Reference proteome</keyword>
<gene>
    <name evidence="9" type="ORF">POM88_041861</name>
</gene>
<dbReference type="Proteomes" id="UP001237642">
    <property type="component" value="Unassembled WGS sequence"/>
</dbReference>
<dbReference type="PROSITE" id="PS50850">
    <property type="entry name" value="MFS"/>
    <property type="match status" value="1"/>
</dbReference>
<dbReference type="PANTHER" id="PTHR23511:SF44">
    <property type="entry name" value="MAJOR FACILITATOR, SUGAR TRANSPORTER, MAJOR FACILITATOR SUPERFAMILY"/>
    <property type="match status" value="1"/>
</dbReference>
<name>A0AAD8M8Q2_9APIA</name>
<evidence type="ECO:0000256" key="5">
    <source>
        <dbReference type="ARBA" id="ARBA00023136"/>
    </source>
</evidence>